<dbReference type="PANTHER" id="PTHR21446:SF6">
    <property type="entry name" value="MITOCHONDRIAL ANTIVIRAL-SIGNALING PROTEIN"/>
    <property type="match status" value="1"/>
</dbReference>
<dbReference type="Proteomes" id="UP000515152">
    <property type="component" value="Chromosome 6"/>
</dbReference>
<feature type="region of interest" description="Disordered" evidence="4">
    <location>
        <begin position="499"/>
        <end position="580"/>
    </location>
</feature>
<proteinExistence type="predicted"/>
<dbReference type="PROSITE" id="PS50097">
    <property type="entry name" value="BTB"/>
    <property type="match status" value="1"/>
</dbReference>
<evidence type="ECO:0000259" key="5">
    <source>
        <dbReference type="PROSITE" id="PS50097"/>
    </source>
</evidence>
<dbReference type="Gene3D" id="3.30.710.10">
    <property type="entry name" value="Potassium Channel Kv1.1, Chain A"/>
    <property type="match status" value="1"/>
</dbReference>
<dbReference type="GeneID" id="105908748"/>
<keyword evidence="7" id="KW-0675">Receptor</keyword>
<dbReference type="InterPro" id="IPR021893">
    <property type="entry name" value="ZMYM2-like_C"/>
</dbReference>
<evidence type="ECO:0000256" key="2">
    <source>
        <dbReference type="ARBA" id="ARBA00022553"/>
    </source>
</evidence>
<keyword evidence="1" id="KW-1017">Isopeptide bond</keyword>
<accession>A0A6P3W954</accession>
<feature type="compositionally biased region" description="Polar residues" evidence="4">
    <location>
        <begin position="499"/>
        <end position="515"/>
    </location>
</feature>
<dbReference type="CTD" id="401505"/>
<feature type="compositionally biased region" description="Low complexity" evidence="4">
    <location>
        <begin position="566"/>
        <end position="580"/>
    </location>
</feature>
<feature type="domain" description="BTB" evidence="5">
    <location>
        <begin position="390"/>
        <end position="469"/>
    </location>
</feature>
<evidence type="ECO:0000313" key="6">
    <source>
        <dbReference type="Proteomes" id="UP000515152"/>
    </source>
</evidence>
<sequence>MNIENTEMDAFDVDLSSDTDEESEIDRPRSNTVALAGMKSTFRSAVVTEEELHKLELARNEESTWRQTRWAVKCLTDWLEQQEIKVNFANVSKDELNLILRQFYGSIRNAKGESYSISSYLGLRTGLNRYLNEPPLNRSWCIMKDSDFKSANNVFLGLIKTMRRDGKDKTSHPTSVSPSDLKIIRESHACKPSHPRGLLNKVWFDIQLHFGRLGREGNRTLTKDSFVFKRDEIGRKYCTLTSSDVTKNHKDIAEKDCENNRGRMFARPGDKLCPVASLEKYLRKMPPNAPAFYLHPKKTASERDTVWYITSPLGVNHLASMLPRICREAGTEQIYTNYCLRGTKVHRPPDVGHESREIISVNGHRFVEFPGHFQKIFQELNNQRTQNRLCDCIIAVGNQYFSAHRSVLAACSSHFRSLFCNSDTCDVQQYVAGPDGNMRLLQLDSEVVTPEAFSTLLDMMYSSKLQLDMSQITDLLLAASHLHLNAVVKVCKEKLSSNPLHTSLSGGHTATSQPSHQEEEAANSSSEDDEQWEPAQESKQRQGHKRRRLKSPANKRRKFSGGAKTVKSVAVASAESPVPALSPASEVYEYEYEMSPSPQADSHDLEAGVQTGEANGFILKDEDEETAIIEVKHESDISSPTRSETAESTVQTDTEDDFMNEAAADGELKTTGCSEERHTTSQPPDKLLRSSSNIIICETRGAVDEPSVSKGLGANQILGFTWPITPKVMKVVGISRFASGSNALTVEKEVNGTTRSTEVAASTSSISLKRASAGAGDAVVLQFAKAGSGSVLRAVGHSPALQKPHTTLQAPVVKPLRRTTRVAKPKPPGYRTIAPKSSPPEK</sequence>
<evidence type="ECO:0000256" key="1">
    <source>
        <dbReference type="ARBA" id="ARBA00022499"/>
    </source>
</evidence>
<dbReference type="SMART" id="SM00225">
    <property type="entry name" value="BTB"/>
    <property type="match status" value="1"/>
</dbReference>
<dbReference type="AlphaFoldDB" id="A0A6P3W954"/>
<dbReference type="InterPro" id="IPR011333">
    <property type="entry name" value="SKP1/BTB/POZ_sf"/>
</dbReference>
<dbReference type="InterPro" id="IPR000210">
    <property type="entry name" value="BTB/POZ_dom"/>
</dbReference>
<feature type="compositionally biased region" description="Polar residues" evidence="4">
    <location>
        <begin position="637"/>
        <end position="652"/>
    </location>
</feature>
<dbReference type="SUPFAM" id="SSF54695">
    <property type="entry name" value="POZ domain"/>
    <property type="match status" value="1"/>
</dbReference>
<feature type="region of interest" description="Disordered" evidence="4">
    <location>
        <begin position="818"/>
        <end position="842"/>
    </location>
</feature>
<dbReference type="PANTHER" id="PTHR21446">
    <property type="entry name" value="DUF3504 DOMAIN-CONTAINING PROTEIN"/>
    <property type="match status" value="1"/>
</dbReference>
<name>A0A6P3W954_CLUHA</name>
<dbReference type="OrthoDB" id="2434995at2759"/>
<keyword evidence="6" id="KW-1185">Reference proteome</keyword>
<evidence type="ECO:0000256" key="3">
    <source>
        <dbReference type="ARBA" id="ARBA00022843"/>
    </source>
</evidence>
<dbReference type="Pfam" id="PF00651">
    <property type="entry name" value="BTB"/>
    <property type="match status" value="1"/>
</dbReference>
<feature type="region of interest" description="Disordered" evidence="4">
    <location>
        <begin position="633"/>
        <end position="687"/>
    </location>
</feature>
<evidence type="ECO:0000313" key="7">
    <source>
        <dbReference type="RefSeq" id="XP_012692764.2"/>
    </source>
</evidence>
<dbReference type="Pfam" id="PF12012">
    <property type="entry name" value="DUF3504"/>
    <property type="match status" value="1"/>
</dbReference>
<feature type="region of interest" description="Disordered" evidence="4">
    <location>
        <begin position="1"/>
        <end position="27"/>
    </location>
</feature>
<protein>
    <submittedName>
        <fullName evidence="7">Mitochondrial import receptor subunit TOM5 homolog isoform X1</fullName>
    </submittedName>
</protein>
<keyword evidence="3" id="KW-0832">Ubl conjugation</keyword>
<organism evidence="6 7">
    <name type="scientific">Clupea harengus</name>
    <name type="common">Atlantic herring</name>
    <dbReference type="NCBI Taxonomy" id="7950"/>
    <lineage>
        <taxon>Eukaryota</taxon>
        <taxon>Metazoa</taxon>
        <taxon>Chordata</taxon>
        <taxon>Craniata</taxon>
        <taxon>Vertebrata</taxon>
        <taxon>Euteleostomi</taxon>
        <taxon>Actinopterygii</taxon>
        <taxon>Neopterygii</taxon>
        <taxon>Teleostei</taxon>
        <taxon>Clupei</taxon>
        <taxon>Clupeiformes</taxon>
        <taxon>Clupeoidei</taxon>
        <taxon>Clupeidae</taxon>
        <taxon>Clupea</taxon>
    </lineage>
</organism>
<reference evidence="7" key="1">
    <citation type="submission" date="2025-08" db="UniProtKB">
        <authorList>
            <consortium name="RefSeq"/>
        </authorList>
    </citation>
    <scope>IDENTIFICATION</scope>
</reference>
<evidence type="ECO:0000256" key="4">
    <source>
        <dbReference type="SAM" id="MobiDB-lite"/>
    </source>
</evidence>
<feature type="compositionally biased region" description="Acidic residues" evidence="4">
    <location>
        <begin position="1"/>
        <end position="24"/>
    </location>
</feature>
<dbReference type="RefSeq" id="XP_012692764.2">
    <property type="nucleotide sequence ID" value="XM_012837310.3"/>
</dbReference>
<gene>
    <name evidence="7" type="primary">tomm5</name>
</gene>
<feature type="compositionally biased region" description="Basic residues" evidence="4">
    <location>
        <begin position="541"/>
        <end position="559"/>
    </location>
</feature>
<dbReference type="InterPro" id="IPR052787">
    <property type="entry name" value="MAVS"/>
</dbReference>
<dbReference type="KEGG" id="char:105908748"/>
<keyword evidence="2" id="KW-0597">Phosphoprotein</keyword>